<keyword evidence="1" id="KW-0812">Transmembrane</keyword>
<reference evidence="2 3" key="1">
    <citation type="submission" date="2019-01" db="EMBL/GenBank/DDBJ databases">
        <title>Complete genome sequence of Cohnella hallensis HS21 isolated from Korean fir (Abies koreana) rhizospheric soil.</title>
        <authorList>
            <person name="Jiang L."/>
            <person name="Kang S.W."/>
            <person name="Kim S."/>
            <person name="Jung J."/>
            <person name="Kim C.Y."/>
            <person name="Kim D.H."/>
            <person name="Kim S.W."/>
            <person name="Lee J."/>
        </authorList>
    </citation>
    <scope>NUCLEOTIDE SEQUENCE [LARGE SCALE GENOMIC DNA]</scope>
    <source>
        <strain evidence="2 3">HS21</strain>
    </source>
</reference>
<organism evidence="2 3">
    <name type="scientific">Cohnella abietis</name>
    <dbReference type="NCBI Taxonomy" id="2507935"/>
    <lineage>
        <taxon>Bacteria</taxon>
        <taxon>Bacillati</taxon>
        <taxon>Bacillota</taxon>
        <taxon>Bacilli</taxon>
        <taxon>Bacillales</taxon>
        <taxon>Paenibacillaceae</taxon>
        <taxon>Cohnella</taxon>
    </lineage>
</organism>
<dbReference type="EMBL" id="AP019400">
    <property type="protein sequence ID" value="BBI33853.1"/>
    <property type="molecule type" value="Genomic_DNA"/>
</dbReference>
<proteinExistence type="predicted"/>
<sequence>MIATTIITVEHITKIFLDDLRMIPPIQFLPFIFIVAGMVTLIIIYVDIDFDSN</sequence>
<protein>
    <submittedName>
        <fullName evidence="2">Uncharacterized protein</fullName>
    </submittedName>
</protein>
<dbReference type="AlphaFoldDB" id="A0A3T1D704"/>
<gene>
    <name evidence="2" type="ORF">KCTCHS21_32520</name>
</gene>
<feature type="transmembrane region" description="Helical" evidence="1">
    <location>
        <begin position="28"/>
        <end position="48"/>
    </location>
</feature>
<evidence type="ECO:0000313" key="2">
    <source>
        <dbReference type="EMBL" id="BBI33853.1"/>
    </source>
</evidence>
<accession>A0A3T1D704</accession>
<evidence type="ECO:0000313" key="3">
    <source>
        <dbReference type="Proteomes" id="UP000289856"/>
    </source>
</evidence>
<keyword evidence="1" id="KW-1133">Transmembrane helix</keyword>
<keyword evidence="3" id="KW-1185">Reference proteome</keyword>
<dbReference type="KEGG" id="cohn:KCTCHS21_32520"/>
<keyword evidence="1" id="KW-0472">Membrane</keyword>
<name>A0A3T1D704_9BACL</name>
<dbReference type="Proteomes" id="UP000289856">
    <property type="component" value="Chromosome"/>
</dbReference>
<evidence type="ECO:0000256" key="1">
    <source>
        <dbReference type="SAM" id="Phobius"/>
    </source>
</evidence>